<organism evidence="1 2">
    <name type="scientific">Acrobeloides nanus</name>
    <dbReference type="NCBI Taxonomy" id="290746"/>
    <lineage>
        <taxon>Eukaryota</taxon>
        <taxon>Metazoa</taxon>
        <taxon>Ecdysozoa</taxon>
        <taxon>Nematoda</taxon>
        <taxon>Chromadorea</taxon>
        <taxon>Rhabditida</taxon>
        <taxon>Tylenchina</taxon>
        <taxon>Cephalobomorpha</taxon>
        <taxon>Cephaloboidea</taxon>
        <taxon>Cephalobidae</taxon>
        <taxon>Acrobeloides</taxon>
    </lineage>
</organism>
<protein>
    <submittedName>
        <fullName evidence="2">PiggyBac transposable element-derived protein domain-containing protein</fullName>
    </submittedName>
</protein>
<evidence type="ECO:0000313" key="1">
    <source>
        <dbReference type="Proteomes" id="UP000887540"/>
    </source>
</evidence>
<dbReference type="AlphaFoldDB" id="A0A914EM88"/>
<dbReference type="WBParaSite" id="ACRNAN_scaffold8976.g26145.t1">
    <property type="protein sequence ID" value="ACRNAN_scaffold8976.g26145.t1"/>
    <property type="gene ID" value="ACRNAN_scaffold8976.g26145"/>
</dbReference>
<evidence type="ECO:0000313" key="2">
    <source>
        <dbReference type="WBParaSite" id="ACRNAN_scaffold8976.g26145.t1"/>
    </source>
</evidence>
<keyword evidence="1" id="KW-1185">Reference proteome</keyword>
<dbReference type="Proteomes" id="UP000887540">
    <property type="component" value="Unplaced"/>
</dbReference>
<name>A0A914EM88_9BILA</name>
<reference evidence="2" key="1">
    <citation type="submission" date="2022-11" db="UniProtKB">
        <authorList>
            <consortium name="WormBaseParasite"/>
        </authorList>
    </citation>
    <scope>IDENTIFICATION</scope>
</reference>
<accession>A0A914EM88</accession>
<proteinExistence type="predicted"/>
<sequence length="77" mass="9092">MKRLFDVDNDTHVSMLCELNEPFSTFYESFMSKGLLLNTTNQQWKSIDAGLVFNFTTKLKLHAIYKLWTNRKMVDEP</sequence>